<accession>A0A212JBD8</accession>
<gene>
    <name evidence="1" type="ORF">KL86DYS1_11722</name>
</gene>
<reference evidence="1" key="1">
    <citation type="submission" date="2016-04" db="EMBL/GenBank/DDBJ databases">
        <authorList>
            <person name="Evans L.H."/>
            <person name="Alamgir A."/>
            <person name="Owens N."/>
            <person name="Weber N.D."/>
            <person name="Virtaneva K."/>
            <person name="Barbian K."/>
            <person name="Babar A."/>
            <person name="Rosenke K."/>
        </authorList>
    </citation>
    <scope>NUCLEOTIDE SEQUENCE</scope>
    <source>
        <strain evidence="1">86-1</strain>
    </source>
</reference>
<dbReference type="EMBL" id="FLUM01000001">
    <property type="protein sequence ID" value="SBV96732.1"/>
    <property type="molecule type" value="Genomic_DNA"/>
</dbReference>
<evidence type="ECO:0000313" key="1">
    <source>
        <dbReference type="EMBL" id="SBV96732.1"/>
    </source>
</evidence>
<dbReference type="RefSeq" id="WP_296939961.1">
    <property type="nucleotide sequence ID" value="NZ_LT599032.1"/>
</dbReference>
<sequence>MSIHSFAQEFDKQNIYYQALKSHFEYIEEQHGKRPDLWRMASIYYIEEDFITTKGFPDFVDKNKIQVLSLSDIKEKTKNKKSINLLAVRPAQWEEGKVIINVIEFSVSRKGNNYSYLNLMDGTSYQIIYNSNTKQYSLIPIK</sequence>
<protein>
    <submittedName>
        <fullName evidence="1">Uncharacterized protein</fullName>
    </submittedName>
</protein>
<organism evidence="1">
    <name type="scientific">uncultured Dysgonomonas sp</name>
    <dbReference type="NCBI Taxonomy" id="206096"/>
    <lineage>
        <taxon>Bacteria</taxon>
        <taxon>Pseudomonadati</taxon>
        <taxon>Bacteroidota</taxon>
        <taxon>Bacteroidia</taxon>
        <taxon>Bacteroidales</taxon>
        <taxon>Dysgonomonadaceae</taxon>
        <taxon>Dysgonomonas</taxon>
        <taxon>environmental samples</taxon>
    </lineage>
</organism>
<dbReference type="AlphaFoldDB" id="A0A212JBD8"/>
<name>A0A212JBD8_9BACT</name>
<proteinExistence type="predicted"/>